<gene>
    <name evidence="1" type="ORF">NQ317_013550</name>
</gene>
<protein>
    <submittedName>
        <fullName evidence="1">Uncharacterized protein</fullName>
    </submittedName>
</protein>
<sequence length="63" mass="7330">MSCPGAFFTQDPHSIVFFTLTRTIRRLQTNKGMACLVRIFLRQSMKMLRLNYGINSRHSDANH</sequence>
<dbReference type="Proteomes" id="UP001162164">
    <property type="component" value="Unassembled WGS sequence"/>
</dbReference>
<comment type="caution">
    <text evidence="1">The sequence shown here is derived from an EMBL/GenBank/DDBJ whole genome shotgun (WGS) entry which is preliminary data.</text>
</comment>
<reference evidence="1" key="1">
    <citation type="journal article" date="2023" name="Insect Mol. Biol.">
        <title>Genome sequencing provides insights into the evolution of gene families encoding plant cell wall-degrading enzymes in longhorned beetles.</title>
        <authorList>
            <person name="Shin N.R."/>
            <person name="Okamura Y."/>
            <person name="Kirsch R."/>
            <person name="Pauchet Y."/>
        </authorList>
    </citation>
    <scope>NUCLEOTIDE SEQUENCE</scope>
    <source>
        <strain evidence="1">MMC_N1</strain>
    </source>
</reference>
<evidence type="ECO:0000313" key="1">
    <source>
        <dbReference type="EMBL" id="KAJ8982248.1"/>
    </source>
</evidence>
<name>A0ABQ9JV89_9CUCU</name>
<accession>A0ABQ9JV89</accession>
<keyword evidence="2" id="KW-1185">Reference proteome</keyword>
<dbReference type="EMBL" id="JAPWTJ010000139">
    <property type="protein sequence ID" value="KAJ8982248.1"/>
    <property type="molecule type" value="Genomic_DNA"/>
</dbReference>
<evidence type="ECO:0000313" key="2">
    <source>
        <dbReference type="Proteomes" id="UP001162164"/>
    </source>
</evidence>
<organism evidence="1 2">
    <name type="scientific">Molorchus minor</name>
    <dbReference type="NCBI Taxonomy" id="1323400"/>
    <lineage>
        <taxon>Eukaryota</taxon>
        <taxon>Metazoa</taxon>
        <taxon>Ecdysozoa</taxon>
        <taxon>Arthropoda</taxon>
        <taxon>Hexapoda</taxon>
        <taxon>Insecta</taxon>
        <taxon>Pterygota</taxon>
        <taxon>Neoptera</taxon>
        <taxon>Endopterygota</taxon>
        <taxon>Coleoptera</taxon>
        <taxon>Polyphaga</taxon>
        <taxon>Cucujiformia</taxon>
        <taxon>Chrysomeloidea</taxon>
        <taxon>Cerambycidae</taxon>
        <taxon>Lamiinae</taxon>
        <taxon>Monochamini</taxon>
        <taxon>Molorchus</taxon>
    </lineage>
</organism>
<proteinExistence type="predicted"/>